<comment type="catalytic activity">
    <reaction evidence="11">
        <text>L-threonine + hydrogencarbonate + ATP = L-threonylcarbamoyladenylate + diphosphate + H2O</text>
        <dbReference type="Rhea" id="RHEA:36407"/>
        <dbReference type="ChEBI" id="CHEBI:15377"/>
        <dbReference type="ChEBI" id="CHEBI:17544"/>
        <dbReference type="ChEBI" id="CHEBI:30616"/>
        <dbReference type="ChEBI" id="CHEBI:33019"/>
        <dbReference type="ChEBI" id="CHEBI:57926"/>
        <dbReference type="ChEBI" id="CHEBI:73682"/>
        <dbReference type="EC" id="2.7.7.87"/>
    </reaction>
</comment>
<keyword evidence="5" id="KW-0808">Transferase</keyword>
<evidence type="ECO:0000256" key="2">
    <source>
        <dbReference type="ARBA" id="ARBA00007663"/>
    </source>
</evidence>
<dbReference type="InterPro" id="IPR017945">
    <property type="entry name" value="DHBP_synth_RibB-like_a/b_dom"/>
</dbReference>
<evidence type="ECO:0000256" key="7">
    <source>
        <dbReference type="ARBA" id="ARBA00022695"/>
    </source>
</evidence>
<dbReference type="Proteomes" id="UP000638848">
    <property type="component" value="Unassembled WGS sequence"/>
</dbReference>
<evidence type="ECO:0000256" key="10">
    <source>
        <dbReference type="ARBA" id="ARBA00029774"/>
    </source>
</evidence>
<dbReference type="PANTHER" id="PTHR17490:SF16">
    <property type="entry name" value="THREONYLCARBAMOYL-AMP SYNTHASE"/>
    <property type="match status" value="1"/>
</dbReference>
<evidence type="ECO:0000256" key="9">
    <source>
        <dbReference type="ARBA" id="ARBA00022840"/>
    </source>
</evidence>
<evidence type="ECO:0000256" key="6">
    <source>
        <dbReference type="ARBA" id="ARBA00022694"/>
    </source>
</evidence>
<reference evidence="14" key="1">
    <citation type="journal article" date="2014" name="Int. J. Syst. Evol. Microbiol.">
        <title>Complete genome sequence of Corynebacterium casei LMG S-19264T (=DSM 44701T), isolated from a smear-ripened cheese.</title>
        <authorList>
            <consortium name="US DOE Joint Genome Institute (JGI-PGF)"/>
            <person name="Walter F."/>
            <person name="Albersmeier A."/>
            <person name="Kalinowski J."/>
            <person name="Ruckert C."/>
        </authorList>
    </citation>
    <scope>NUCLEOTIDE SEQUENCE</scope>
    <source>
        <strain evidence="14">CGMCC 1.12187</strain>
    </source>
</reference>
<dbReference type="NCBIfam" id="TIGR00057">
    <property type="entry name" value="L-threonylcarbamoyladenylate synthase"/>
    <property type="match status" value="1"/>
</dbReference>
<dbReference type="GO" id="GO:0000049">
    <property type="term" value="F:tRNA binding"/>
    <property type="evidence" value="ECO:0007669"/>
    <property type="project" value="TreeGrafter"/>
</dbReference>
<feature type="compositionally biased region" description="Basic and acidic residues" evidence="12">
    <location>
        <begin position="271"/>
        <end position="282"/>
    </location>
</feature>
<comment type="subcellular location">
    <subcellularLocation>
        <location evidence="1">Cytoplasm</location>
    </subcellularLocation>
</comment>
<dbReference type="GO" id="GO:0005524">
    <property type="term" value="F:ATP binding"/>
    <property type="evidence" value="ECO:0007669"/>
    <property type="project" value="UniProtKB-KW"/>
</dbReference>
<dbReference type="SUPFAM" id="SSF55821">
    <property type="entry name" value="YrdC/RibB"/>
    <property type="match status" value="1"/>
</dbReference>
<keyword evidence="8" id="KW-0547">Nucleotide-binding</keyword>
<evidence type="ECO:0000256" key="12">
    <source>
        <dbReference type="SAM" id="MobiDB-lite"/>
    </source>
</evidence>
<dbReference type="GO" id="GO:0003725">
    <property type="term" value="F:double-stranded RNA binding"/>
    <property type="evidence" value="ECO:0007669"/>
    <property type="project" value="InterPro"/>
</dbReference>
<dbReference type="Pfam" id="PF01300">
    <property type="entry name" value="Sua5_yciO_yrdC"/>
    <property type="match status" value="1"/>
</dbReference>
<dbReference type="GO" id="GO:0061710">
    <property type="term" value="F:L-threonylcarbamoyladenylate synthase"/>
    <property type="evidence" value="ECO:0007669"/>
    <property type="project" value="UniProtKB-EC"/>
</dbReference>
<gene>
    <name evidence="14" type="ORF">GCM10011374_20580</name>
</gene>
<keyword evidence="15" id="KW-1185">Reference proteome</keyword>
<dbReference type="InterPro" id="IPR050156">
    <property type="entry name" value="TC-AMP_synthase_SUA5"/>
</dbReference>
<evidence type="ECO:0000313" key="14">
    <source>
        <dbReference type="EMBL" id="GGG57683.1"/>
    </source>
</evidence>
<comment type="caution">
    <text evidence="14">The sequence shown here is derived from an EMBL/GenBank/DDBJ whole genome shotgun (WGS) entry which is preliminary data.</text>
</comment>
<feature type="compositionally biased region" description="Basic and acidic residues" evidence="12">
    <location>
        <begin position="326"/>
        <end position="341"/>
    </location>
</feature>
<reference evidence="14" key="2">
    <citation type="submission" date="2020-09" db="EMBL/GenBank/DDBJ databases">
        <authorList>
            <person name="Sun Q."/>
            <person name="Zhou Y."/>
        </authorList>
    </citation>
    <scope>NUCLEOTIDE SEQUENCE</scope>
    <source>
        <strain evidence="14">CGMCC 1.12187</strain>
    </source>
</reference>
<feature type="region of interest" description="Disordered" evidence="12">
    <location>
        <begin position="223"/>
        <end position="348"/>
    </location>
</feature>
<dbReference type="EMBL" id="BMEQ01000009">
    <property type="protein sequence ID" value="GGG57683.1"/>
    <property type="molecule type" value="Genomic_DNA"/>
</dbReference>
<evidence type="ECO:0000256" key="1">
    <source>
        <dbReference type="ARBA" id="ARBA00004496"/>
    </source>
</evidence>
<proteinExistence type="inferred from homology"/>
<evidence type="ECO:0000313" key="15">
    <source>
        <dbReference type="Proteomes" id="UP000638848"/>
    </source>
</evidence>
<keyword evidence="4" id="KW-0963">Cytoplasm</keyword>
<evidence type="ECO:0000256" key="8">
    <source>
        <dbReference type="ARBA" id="ARBA00022741"/>
    </source>
</evidence>
<accession>A0A917GUE7</accession>
<evidence type="ECO:0000256" key="5">
    <source>
        <dbReference type="ARBA" id="ARBA00022679"/>
    </source>
</evidence>
<dbReference type="RefSeq" id="WP_308738225.1">
    <property type="nucleotide sequence ID" value="NZ_BMEQ01000009.1"/>
</dbReference>
<feature type="domain" description="YrdC-like" evidence="13">
    <location>
        <begin position="15"/>
        <end position="209"/>
    </location>
</feature>
<dbReference type="PANTHER" id="PTHR17490">
    <property type="entry name" value="SUA5"/>
    <property type="match status" value="1"/>
</dbReference>
<evidence type="ECO:0000256" key="3">
    <source>
        <dbReference type="ARBA" id="ARBA00012584"/>
    </source>
</evidence>
<feature type="compositionally biased region" description="Low complexity" evidence="12">
    <location>
        <begin position="290"/>
        <end position="314"/>
    </location>
</feature>
<dbReference type="PROSITE" id="PS51163">
    <property type="entry name" value="YRDC"/>
    <property type="match status" value="1"/>
</dbReference>
<evidence type="ECO:0000259" key="13">
    <source>
        <dbReference type="PROSITE" id="PS51163"/>
    </source>
</evidence>
<keyword evidence="7" id="KW-0548">Nucleotidyltransferase</keyword>
<dbReference type="GO" id="GO:0006450">
    <property type="term" value="P:regulation of translational fidelity"/>
    <property type="evidence" value="ECO:0007669"/>
    <property type="project" value="TreeGrafter"/>
</dbReference>
<dbReference type="GO" id="GO:0008033">
    <property type="term" value="P:tRNA processing"/>
    <property type="evidence" value="ECO:0007669"/>
    <property type="project" value="UniProtKB-KW"/>
</dbReference>
<evidence type="ECO:0000256" key="4">
    <source>
        <dbReference type="ARBA" id="ARBA00022490"/>
    </source>
</evidence>
<dbReference type="Gene3D" id="3.90.870.10">
    <property type="entry name" value="DHBP synthase"/>
    <property type="match status" value="1"/>
</dbReference>
<dbReference type="InterPro" id="IPR006070">
    <property type="entry name" value="Sua5-like_dom"/>
</dbReference>
<keyword evidence="9" id="KW-0067">ATP-binding</keyword>
<name>A0A917GUE7_9MICC</name>
<evidence type="ECO:0000256" key="11">
    <source>
        <dbReference type="ARBA" id="ARBA00048366"/>
    </source>
</evidence>
<dbReference type="GO" id="GO:0005737">
    <property type="term" value="C:cytoplasm"/>
    <property type="evidence" value="ECO:0007669"/>
    <property type="project" value="UniProtKB-SubCell"/>
</dbReference>
<protein>
    <recommendedName>
        <fullName evidence="10">L-threonylcarbamoyladenylate synthase</fullName>
        <ecNumber evidence="3">2.7.7.87</ecNumber>
    </recommendedName>
    <alternativeName>
        <fullName evidence="10">L-threonylcarbamoyladenylate synthase</fullName>
    </alternativeName>
</protein>
<organism evidence="14 15">
    <name type="scientific">Kocuria dechangensis</name>
    <dbReference type="NCBI Taxonomy" id="1176249"/>
    <lineage>
        <taxon>Bacteria</taxon>
        <taxon>Bacillati</taxon>
        <taxon>Actinomycetota</taxon>
        <taxon>Actinomycetes</taxon>
        <taxon>Micrococcales</taxon>
        <taxon>Micrococcaceae</taxon>
        <taxon>Kocuria</taxon>
    </lineage>
</organism>
<comment type="similarity">
    <text evidence="2">Belongs to the SUA5 family.</text>
</comment>
<dbReference type="EC" id="2.7.7.87" evidence="3"/>
<keyword evidence="6" id="KW-0819">tRNA processing</keyword>
<dbReference type="AlphaFoldDB" id="A0A917GUE7"/>
<sequence length="361" mass="36292">MSHTVYDCSSIAQRAAGLKHAARALAADACVVMPTDTVYGIAANAFSAQGVATLLAAKGRARTMPPPVLIAHTGVLDGLADEVSDDARALAGAFWPGGLTLIFHAHPSLGWDLGETHGTVALRVPDDEVAQALLIETGPLAVSSANRTGHPAALTARAAVDMLGDAVELYLDDGPRPAGDAGGAEHAPVSSTIVDCTGETPVLVRHGAVSLARLREVVPSVIPADGDEELGDGPAGGADEAGGETTGETARTSSGSHAVSEIDPEAGAPAGEHDHYGRHEQDGTPPVPAPAEELPAPDPAQAAAAQGFAASLVARSAGGAAGRPTVDQDRTRTAPEGRAGETRPLSVDEAARLVARGLDGV</sequence>